<proteinExistence type="predicted"/>
<accession>A0A1U7Z998</accession>
<protein>
    <submittedName>
        <fullName evidence="2">Early nodulin-93-like isoform X2</fullName>
    </submittedName>
</protein>
<organism evidence="1 2">
    <name type="scientific">Nelumbo nucifera</name>
    <name type="common">Sacred lotus</name>
    <dbReference type="NCBI Taxonomy" id="4432"/>
    <lineage>
        <taxon>Eukaryota</taxon>
        <taxon>Viridiplantae</taxon>
        <taxon>Streptophyta</taxon>
        <taxon>Embryophyta</taxon>
        <taxon>Tracheophyta</taxon>
        <taxon>Spermatophyta</taxon>
        <taxon>Magnoliopsida</taxon>
        <taxon>Proteales</taxon>
        <taxon>Nelumbonaceae</taxon>
        <taxon>Nelumbo</taxon>
    </lineage>
</organism>
<dbReference type="Pfam" id="PF03386">
    <property type="entry name" value="ENOD93"/>
    <property type="match status" value="1"/>
</dbReference>
<dbReference type="GeneID" id="104592375"/>
<dbReference type="PANTHER" id="PTHR33605">
    <property type="entry name" value="EARLY NODULIN-93"/>
    <property type="match status" value="1"/>
</dbReference>
<name>A0A1U7Z998_NELNU</name>
<dbReference type="InterPro" id="IPR005050">
    <property type="entry name" value="Enod93"/>
</dbReference>
<gene>
    <name evidence="2" type="primary">LOC104592375</name>
</gene>
<keyword evidence="1" id="KW-1185">Reference proteome</keyword>
<dbReference type="Proteomes" id="UP000189703">
    <property type="component" value="Unplaced"/>
</dbReference>
<dbReference type="RefSeq" id="XP_010250019.1">
    <property type="nucleotide sequence ID" value="XM_010251717.2"/>
</dbReference>
<reference evidence="2" key="1">
    <citation type="submission" date="2025-08" db="UniProtKB">
        <authorList>
            <consortium name="RefSeq"/>
        </authorList>
    </citation>
    <scope>IDENTIFICATION</scope>
</reference>
<dbReference type="AlphaFoldDB" id="A0A1U7Z998"/>
<dbReference type="KEGG" id="nnu:104592375"/>
<dbReference type="OrthoDB" id="1937323at2759"/>
<sequence>MAKKVAQYPLEKNGLASLDQKLSLAKRCGHEGVVAGAKAAVLATIASAIPTPVLECFPGLELTSIQLLRLSSSLQWLVPHTS</sequence>
<evidence type="ECO:0000313" key="1">
    <source>
        <dbReference type="Proteomes" id="UP000189703"/>
    </source>
</evidence>
<evidence type="ECO:0000313" key="2">
    <source>
        <dbReference type="RefSeq" id="XP_010250019.1"/>
    </source>
</evidence>
<dbReference type="PANTHER" id="PTHR33605:SF2">
    <property type="entry name" value="EARLY NODULIN-93"/>
    <property type="match status" value="1"/>
</dbReference>